<evidence type="ECO:0000256" key="4">
    <source>
        <dbReference type="SAM" id="Phobius"/>
    </source>
</evidence>
<keyword evidence="4" id="KW-0812">Transmembrane</keyword>
<protein>
    <recommendedName>
        <fullName evidence="5">Glycosyltransferase 2-like domain-containing protein</fullName>
    </recommendedName>
</protein>
<comment type="similarity">
    <text evidence="1">Belongs to the glycosyltransferase 2 family.</text>
</comment>
<dbReference type="InterPro" id="IPR001173">
    <property type="entry name" value="Glyco_trans_2-like"/>
</dbReference>
<evidence type="ECO:0000256" key="2">
    <source>
        <dbReference type="ARBA" id="ARBA00022676"/>
    </source>
</evidence>
<feature type="domain" description="Glycosyltransferase 2-like" evidence="5">
    <location>
        <begin position="7"/>
        <end position="168"/>
    </location>
</feature>
<keyword evidence="2" id="KW-0328">Glycosyltransferase</keyword>
<feature type="transmembrane region" description="Helical" evidence="4">
    <location>
        <begin position="234"/>
        <end position="252"/>
    </location>
</feature>
<evidence type="ECO:0000313" key="6">
    <source>
        <dbReference type="EMBL" id="OGD99674.1"/>
    </source>
</evidence>
<evidence type="ECO:0000313" key="7">
    <source>
        <dbReference type="Proteomes" id="UP000177039"/>
    </source>
</evidence>
<dbReference type="SUPFAM" id="SSF53448">
    <property type="entry name" value="Nucleotide-diphospho-sugar transferases"/>
    <property type="match status" value="1"/>
</dbReference>
<evidence type="ECO:0000259" key="5">
    <source>
        <dbReference type="Pfam" id="PF00535"/>
    </source>
</evidence>
<dbReference type="CDD" id="cd00761">
    <property type="entry name" value="Glyco_tranf_GTA_type"/>
    <property type="match status" value="1"/>
</dbReference>
<feature type="transmembrane region" description="Helical" evidence="4">
    <location>
        <begin position="258"/>
        <end position="278"/>
    </location>
</feature>
<dbReference type="GO" id="GO:0016757">
    <property type="term" value="F:glycosyltransferase activity"/>
    <property type="evidence" value="ECO:0007669"/>
    <property type="project" value="UniProtKB-KW"/>
</dbReference>
<reference evidence="6 7" key="1">
    <citation type="journal article" date="2016" name="Nat. Commun.">
        <title>Thousands of microbial genomes shed light on interconnected biogeochemical processes in an aquifer system.</title>
        <authorList>
            <person name="Anantharaman K."/>
            <person name="Brown C.T."/>
            <person name="Hug L.A."/>
            <person name="Sharon I."/>
            <person name="Castelle C.J."/>
            <person name="Probst A.J."/>
            <person name="Thomas B.C."/>
            <person name="Singh A."/>
            <person name="Wilkins M.J."/>
            <person name="Karaoz U."/>
            <person name="Brodie E.L."/>
            <person name="Williams K.H."/>
            <person name="Hubbard S.S."/>
            <person name="Banfield J.F."/>
        </authorList>
    </citation>
    <scope>NUCLEOTIDE SEQUENCE [LARGE SCALE GENOMIC DNA]</scope>
</reference>
<dbReference type="Proteomes" id="UP000177039">
    <property type="component" value="Unassembled WGS sequence"/>
</dbReference>
<keyword evidence="3" id="KW-0808">Transferase</keyword>
<accession>A0A1F5H6L8</accession>
<evidence type="ECO:0000256" key="1">
    <source>
        <dbReference type="ARBA" id="ARBA00006739"/>
    </source>
</evidence>
<gene>
    <name evidence="6" type="ORF">A3B54_03225</name>
</gene>
<sequence>MTKMLVSIVIAIYNEEEIIQNCLESLKSQTYKPLEIILVDDGSRDKTLETIENLKFKIENLILLKQNHLGPGPARNLGASRAKGEILVFVDADMTFDQDFIKDLVDPILKGKTIGTFSKNEMVANKNNPWSICWNVNRNVPSSRMLPENYPDRAPVFRAILKSQFDKVGGFDATGEYTDDWSLSRKLNIQSTVAKGAVYYHSNPSTLSEVWHQARWIGKNEFISGTFVRKIKSLILYSFPLSLVIGVYKSIVKGQISFILFKIWYNLAIWISVVKSFLRESKTK</sequence>
<proteinExistence type="inferred from homology"/>
<dbReference type="PANTHER" id="PTHR43630">
    <property type="entry name" value="POLY-BETA-1,6-N-ACETYL-D-GLUCOSAMINE SYNTHASE"/>
    <property type="match status" value="1"/>
</dbReference>
<dbReference type="AlphaFoldDB" id="A0A1F5H6L8"/>
<evidence type="ECO:0000256" key="3">
    <source>
        <dbReference type="ARBA" id="ARBA00022679"/>
    </source>
</evidence>
<keyword evidence="4" id="KW-1133">Transmembrane helix</keyword>
<dbReference type="InterPro" id="IPR029044">
    <property type="entry name" value="Nucleotide-diphossugar_trans"/>
</dbReference>
<dbReference type="Gene3D" id="3.90.550.10">
    <property type="entry name" value="Spore Coat Polysaccharide Biosynthesis Protein SpsA, Chain A"/>
    <property type="match status" value="1"/>
</dbReference>
<dbReference type="EMBL" id="MFBT01000012">
    <property type="protein sequence ID" value="OGD99674.1"/>
    <property type="molecule type" value="Genomic_DNA"/>
</dbReference>
<comment type="caution">
    <text evidence="6">The sequence shown here is derived from an EMBL/GenBank/DDBJ whole genome shotgun (WGS) entry which is preliminary data.</text>
</comment>
<organism evidence="6 7">
    <name type="scientific">Candidatus Curtissbacteria bacterium RIFCSPLOWO2_01_FULL_42_50</name>
    <dbReference type="NCBI Taxonomy" id="1797730"/>
    <lineage>
        <taxon>Bacteria</taxon>
        <taxon>Candidatus Curtissiibacteriota</taxon>
    </lineage>
</organism>
<dbReference type="Pfam" id="PF00535">
    <property type="entry name" value="Glycos_transf_2"/>
    <property type="match status" value="1"/>
</dbReference>
<keyword evidence="4" id="KW-0472">Membrane</keyword>
<dbReference type="PANTHER" id="PTHR43630:SF1">
    <property type="entry name" value="POLY-BETA-1,6-N-ACETYL-D-GLUCOSAMINE SYNTHASE"/>
    <property type="match status" value="1"/>
</dbReference>
<name>A0A1F5H6L8_9BACT</name>